<dbReference type="PROSITE" id="PS50983">
    <property type="entry name" value="FE_B12_PBP"/>
    <property type="match status" value="1"/>
</dbReference>
<sequence length="320" mass="35025">MKKYISIILGLMLLVLLAACGSNHASNQPQEQKPSGGENTQAPAQGQFPLTIKDSTGQEVKLEKKPGRIVSVMPSATEIAYAVGAGDNIVGVSNYDNYPEDVKKKEKVGDLKVNIEKVVSLEPDLILADTGNGEAVDALRKTGIPVLVMEAKTFDEIYQSIEMIGKATGNDAKADDVVSKMKEDVKEVQEKVKAVPEAKRPNVWIEVDPSLFTAGKGTFMHDMVTIAGGKNIAGDLDGWKQLSEEKVLQRNPDIILNTYGYYDKEGAAKIKQRPKWQQVKAVKEGRVFALNSDVVNRPGPRITEGLKEIAKDLHPELFRK</sequence>
<dbReference type="InterPro" id="IPR002491">
    <property type="entry name" value="ABC_transptr_periplasmic_BD"/>
</dbReference>
<dbReference type="RefSeq" id="WP_146808657.1">
    <property type="nucleotide sequence ID" value="NZ_BJXX01000040.1"/>
</dbReference>
<dbReference type="Pfam" id="PF01497">
    <property type="entry name" value="Peripla_BP_2"/>
    <property type="match status" value="1"/>
</dbReference>
<name>A0A511V5I1_9BACL</name>
<protein>
    <submittedName>
        <fullName evidence="6">Putative ABC transporter substrate-binding lipoprotein YvrC</fullName>
    </submittedName>
</protein>
<dbReference type="SUPFAM" id="SSF53807">
    <property type="entry name" value="Helical backbone' metal receptor"/>
    <property type="match status" value="1"/>
</dbReference>
<dbReference type="InterPro" id="IPR050902">
    <property type="entry name" value="ABC_Transporter_SBP"/>
</dbReference>
<dbReference type="EMBL" id="BJXX01000040">
    <property type="protein sequence ID" value="GEN33371.1"/>
    <property type="molecule type" value="Genomic_DNA"/>
</dbReference>
<evidence type="ECO:0000256" key="3">
    <source>
        <dbReference type="SAM" id="MobiDB-lite"/>
    </source>
</evidence>
<dbReference type="NCBIfam" id="NF038402">
    <property type="entry name" value="TroA_like"/>
    <property type="match status" value="1"/>
</dbReference>
<dbReference type="Proteomes" id="UP000321157">
    <property type="component" value="Unassembled WGS sequence"/>
</dbReference>
<accession>A0A511V5I1</accession>
<dbReference type="AlphaFoldDB" id="A0A511V5I1"/>
<keyword evidence="6" id="KW-0449">Lipoprotein</keyword>
<reference evidence="6 7" key="1">
    <citation type="submission" date="2019-07" db="EMBL/GenBank/DDBJ databases">
        <title>Whole genome shotgun sequence of Aneurinibacillus danicus NBRC 102444.</title>
        <authorList>
            <person name="Hosoyama A."/>
            <person name="Uohara A."/>
            <person name="Ohji S."/>
            <person name="Ichikawa N."/>
        </authorList>
    </citation>
    <scope>NUCLEOTIDE SEQUENCE [LARGE SCALE GENOMIC DNA]</scope>
    <source>
        <strain evidence="6 7">NBRC 102444</strain>
    </source>
</reference>
<proteinExistence type="inferred from homology"/>
<organism evidence="6 7">
    <name type="scientific">Aneurinibacillus danicus</name>
    <dbReference type="NCBI Taxonomy" id="267746"/>
    <lineage>
        <taxon>Bacteria</taxon>
        <taxon>Bacillati</taxon>
        <taxon>Bacillota</taxon>
        <taxon>Bacilli</taxon>
        <taxon>Bacillales</taxon>
        <taxon>Paenibacillaceae</taxon>
        <taxon>Aneurinibacillus group</taxon>
        <taxon>Aneurinibacillus</taxon>
    </lineage>
</organism>
<dbReference type="InterPro" id="IPR054828">
    <property type="entry name" value="Vit_B12_bind_prot"/>
</dbReference>
<dbReference type="PROSITE" id="PS51257">
    <property type="entry name" value="PROKAR_LIPOPROTEIN"/>
    <property type="match status" value="1"/>
</dbReference>
<dbReference type="OrthoDB" id="9816357at2"/>
<dbReference type="PANTHER" id="PTHR30535">
    <property type="entry name" value="VITAMIN B12-BINDING PROTEIN"/>
    <property type="match status" value="1"/>
</dbReference>
<feature type="region of interest" description="Disordered" evidence="3">
    <location>
        <begin position="24"/>
        <end position="45"/>
    </location>
</feature>
<feature type="domain" description="Fe/B12 periplasmic-binding" evidence="5">
    <location>
        <begin position="68"/>
        <end position="317"/>
    </location>
</feature>
<dbReference type="CDD" id="cd01143">
    <property type="entry name" value="YvrC"/>
    <property type="match status" value="1"/>
</dbReference>
<evidence type="ECO:0000259" key="5">
    <source>
        <dbReference type="PROSITE" id="PS50983"/>
    </source>
</evidence>
<evidence type="ECO:0000256" key="2">
    <source>
        <dbReference type="ARBA" id="ARBA00022729"/>
    </source>
</evidence>
<dbReference type="GO" id="GO:0071281">
    <property type="term" value="P:cellular response to iron ion"/>
    <property type="evidence" value="ECO:0007669"/>
    <property type="project" value="TreeGrafter"/>
</dbReference>
<feature type="compositionally biased region" description="Polar residues" evidence="3">
    <location>
        <begin position="24"/>
        <end position="44"/>
    </location>
</feature>
<dbReference type="PANTHER" id="PTHR30535:SF34">
    <property type="entry name" value="MOLYBDATE-BINDING PROTEIN MOLA"/>
    <property type="match status" value="1"/>
</dbReference>
<evidence type="ECO:0000256" key="4">
    <source>
        <dbReference type="SAM" id="SignalP"/>
    </source>
</evidence>
<evidence type="ECO:0000256" key="1">
    <source>
        <dbReference type="ARBA" id="ARBA00008814"/>
    </source>
</evidence>
<feature type="chain" id="PRO_5038557272" evidence="4">
    <location>
        <begin position="26"/>
        <end position="320"/>
    </location>
</feature>
<evidence type="ECO:0000313" key="7">
    <source>
        <dbReference type="Proteomes" id="UP000321157"/>
    </source>
</evidence>
<gene>
    <name evidence="6" type="primary">yvrC</name>
    <name evidence="6" type="ORF">ADA01nite_08310</name>
</gene>
<keyword evidence="2 4" id="KW-0732">Signal</keyword>
<comment type="caution">
    <text evidence="6">The sequence shown here is derived from an EMBL/GenBank/DDBJ whole genome shotgun (WGS) entry which is preliminary data.</text>
</comment>
<keyword evidence="7" id="KW-1185">Reference proteome</keyword>
<dbReference type="Gene3D" id="3.40.50.1980">
    <property type="entry name" value="Nitrogenase molybdenum iron protein domain"/>
    <property type="match status" value="2"/>
</dbReference>
<comment type="similarity">
    <text evidence="1">Belongs to the bacterial solute-binding protein 8 family.</text>
</comment>
<feature type="signal peptide" evidence="4">
    <location>
        <begin position="1"/>
        <end position="25"/>
    </location>
</feature>
<evidence type="ECO:0000313" key="6">
    <source>
        <dbReference type="EMBL" id="GEN33371.1"/>
    </source>
</evidence>